<gene>
    <name evidence="1" type="ORF">SAMN05444487_101272</name>
</gene>
<dbReference type="Proteomes" id="UP000198534">
    <property type="component" value="Unassembled WGS sequence"/>
</dbReference>
<keyword evidence="2" id="KW-1185">Reference proteome</keyword>
<organism evidence="1 2">
    <name type="scientific">Marininema mesophilum</name>
    <dbReference type="NCBI Taxonomy" id="1048340"/>
    <lineage>
        <taxon>Bacteria</taxon>
        <taxon>Bacillati</taxon>
        <taxon>Bacillota</taxon>
        <taxon>Bacilli</taxon>
        <taxon>Bacillales</taxon>
        <taxon>Thermoactinomycetaceae</taxon>
        <taxon>Marininema</taxon>
    </lineage>
</organism>
<reference evidence="1 2" key="1">
    <citation type="submission" date="2016-10" db="EMBL/GenBank/DDBJ databases">
        <authorList>
            <person name="de Groot N.N."/>
        </authorList>
    </citation>
    <scope>NUCLEOTIDE SEQUENCE [LARGE SCALE GENOMIC DNA]</scope>
    <source>
        <strain evidence="1 2">DSM 45610</strain>
    </source>
</reference>
<evidence type="ECO:0000313" key="1">
    <source>
        <dbReference type="EMBL" id="SDW08901.1"/>
    </source>
</evidence>
<accession>A0A1H2QP46</accession>
<evidence type="ECO:0000313" key="2">
    <source>
        <dbReference type="Proteomes" id="UP000198534"/>
    </source>
</evidence>
<sequence length="59" mass="6857">MVMNREKWLLATQFILLHKEGKVVQGRELIAVAEDLFGPLSRRNSNFQCSFPDRHSLTQ</sequence>
<protein>
    <submittedName>
        <fullName evidence="1">Uncharacterized protein</fullName>
    </submittedName>
</protein>
<dbReference type="EMBL" id="FNNQ01000001">
    <property type="protein sequence ID" value="SDW08901.1"/>
    <property type="molecule type" value="Genomic_DNA"/>
</dbReference>
<name>A0A1H2QP46_9BACL</name>
<proteinExistence type="predicted"/>
<dbReference type="AlphaFoldDB" id="A0A1H2QP46"/>